<feature type="domain" description="Integrase catalytic" evidence="1">
    <location>
        <begin position="143"/>
        <end position="322"/>
    </location>
</feature>
<dbReference type="SUPFAM" id="SSF53098">
    <property type="entry name" value="Ribonuclease H-like"/>
    <property type="match status" value="1"/>
</dbReference>
<dbReference type="Gene3D" id="3.30.420.10">
    <property type="entry name" value="Ribonuclease H-like superfamily/Ribonuclease H"/>
    <property type="match status" value="1"/>
</dbReference>
<name>A0ABS7ZHB3_9MICO</name>
<dbReference type="SUPFAM" id="SSF46689">
    <property type="entry name" value="Homeodomain-like"/>
    <property type="match status" value="1"/>
</dbReference>
<evidence type="ECO:0000313" key="2">
    <source>
        <dbReference type="EMBL" id="MCA5894313.1"/>
    </source>
</evidence>
<comment type="caution">
    <text evidence="2">The sequence shown here is derived from an EMBL/GenBank/DDBJ whole genome shotgun (WGS) entry which is preliminary data.</text>
</comment>
<dbReference type="InterPro" id="IPR012337">
    <property type="entry name" value="RNaseH-like_sf"/>
</dbReference>
<dbReference type="Gene3D" id="1.10.10.60">
    <property type="entry name" value="Homeodomain-like"/>
    <property type="match status" value="1"/>
</dbReference>
<sequence>MAVVALSVVERRLDAVRAVLSGAPVAEVARGVGVSRQSLHTWVARYLLGGVAGLANRSSRPMLSPSRAPDEVEAAVAELRREHPRWGARRIRLELLRADPPWHPGEGLDAAAVPSTATINRILLRHGLVKPRPRKRPRSSFVRFERPGPMQLWGIDIVGGIELVNPVTGELREAKIVTGVDDHSRFCVMAQVVERATGRAVCLAFAKALAAYGVPEEVITDNGKQFTARFAKGGEALFDKICRNNAITHRLTQPASPNQNGKVERFHGTFRPEISEQGPFVSLVEAQGAVDVWVAHYNAERPHQALDEQAPVMPADRFTPTKDEAMLPLWVPPSLEIAPGPAAGDAQVTAAVEGPVIVATDRPRRVPGSGAPVELDKVAPASGNMTVGRQQVWLGPERSGQVVRVWADCDWLHLSIGAQRIKTLRSRLTVNDLDVLAARGAWPAGDPPAAARARAREGVVEVERTVARTGNISLGNKAVAVAELLAGRRVGVWIEDHAPLIFFDPATRTILRTRPNTLSPGDQYTLQQAVPTGERPRPAVEPVTVQRRASATGIIAVAGQKVPLGRIHAGATVTVHAAEATLAIELPDGDTRVVRRTNDNAVRSMKGQRPRTA</sequence>
<proteinExistence type="predicted"/>
<protein>
    <submittedName>
        <fullName evidence="2">IS481 family transposase</fullName>
    </submittedName>
</protein>
<dbReference type="InterPro" id="IPR047656">
    <property type="entry name" value="IS481-like_transpos"/>
</dbReference>
<dbReference type="Pfam" id="PF13565">
    <property type="entry name" value="HTH_32"/>
    <property type="match status" value="1"/>
</dbReference>
<keyword evidence="3" id="KW-1185">Reference proteome</keyword>
<dbReference type="PROSITE" id="PS50994">
    <property type="entry name" value="INTEGRASE"/>
    <property type="match status" value="1"/>
</dbReference>
<dbReference type="PANTHER" id="PTHR35004">
    <property type="entry name" value="TRANSPOSASE RV3428C-RELATED"/>
    <property type="match status" value="1"/>
</dbReference>
<dbReference type="NCBIfam" id="NF033577">
    <property type="entry name" value="transpos_IS481"/>
    <property type="match status" value="1"/>
</dbReference>
<dbReference type="InterPro" id="IPR036397">
    <property type="entry name" value="RNaseH_sf"/>
</dbReference>
<dbReference type="Pfam" id="PF13683">
    <property type="entry name" value="rve_3"/>
    <property type="match status" value="1"/>
</dbReference>
<dbReference type="RefSeq" id="WP_225566076.1">
    <property type="nucleotide sequence ID" value="NZ_JAIXCQ010000009.1"/>
</dbReference>
<reference evidence="2 3" key="1">
    <citation type="submission" date="2021-09" db="EMBL/GenBank/DDBJ databases">
        <title>Isoptericola luteus sp. nov., a novel bacterium isolated from Harbin, the capital city of Heilongjiang province.</title>
        <authorList>
            <person name="Li J."/>
        </authorList>
    </citation>
    <scope>NUCLEOTIDE SEQUENCE [LARGE SCALE GENOMIC DNA]</scope>
    <source>
        <strain evidence="2 3">NEAU-Y5</strain>
    </source>
</reference>
<evidence type="ECO:0000313" key="3">
    <source>
        <dbReference type="Proteomes" id="UP001319870"/>
    </source>
</evidence>
<evidence type="ECO:0000259" key="1">
    <source>
        <dbReference type="PROSITE" id="PS50994"/>
    </source>
</evidence>
<dbReference type="EMBL" id="JAIXCQ010000009">
    <property type="protein sequence ID" value="MCA5894313.1"/>
    <property type="molecule type" value="Genomic_DNA"/>
</dbReference>
<gene>
    <name evidence="2" type="ORF">LEP48_13280</name>
</gene>
<dbReference type="Proteomes" id="UP001319870">
    <property type="component" value="Unassembled WGS sequence"/>
</dbReference>
<dbReference type="InterPro" id="IPR001584">
    <property type="entry name" value="Integrase_cat-core"/>
</dbReference>
<dbReference type="InterPro" id="IPR009057">
    <property type="entry name" value="Homeodomain-like_sf"/>
</dbReference>
<accession>A0ABS7ZHB3</accession>
<organism evidence="2 3">
    <name type="scientific">Isoptericola luteus</name>
    <dbReference type="NCBI Taxonomy" id="2879484"/>
    <lineage>
        <taxon>Bacteria</taxon>
        <taxon>Bacillati</taxon>
        <taxon>Actinomycetota</taxon>
        <taxon>Actinomycetes</taxon>
        <taxon>Micrococcales</taxon>
        <taxon>Promicromonosporaceae</taxon>
        <taxon>Isoptericola</taxon>
    </lineage>
</organism>
<dbReference type="PANTHER" id="PTHR35004:SF6">
    <property type="entry name" value="TRANSPOSASE"/>
    <property type="match status" value="1"/>
</dbReference>